<dbReference type="Pfam" id="PF13181">
    <property type="entry name" value="TPR_8"/>
    <property type="match status" value="1"/>
</dbReference>
<dbReference type="InterPro" id="IPR005158">
    <property type="entry name" value="BTAD"/>
</dbReference>
<dbReference type="Gene3D" id="3.40.50.300">
    <property type="entry name" value="P-loop containing nucleotide triphosphate hydrolases"/>
    <property type="match status" value="1"/>
</dbReference>
<dbReference type="SMART" id="SM00028">
    <property type="entry name" value="TPR"/>
    <property type="match status" value="4"/>
</dbReference>
<dbReference type="PANTHER" id="PTHR16305:SF28">
    <property type="entry name" value="GUANYLATE CYCLASE DOMAIN-CONTAINING PROTEIN"/>
    <property type="match status" value="1"/>
</dbReference>
<evidence type="ECO:0000259" key="3">
    <source>
        <dbReference type="SMART" id="SM01043"/>
    </source>
</evidence>
<dbReference type="GO" id="GO:0004016">
    <property type="term" value="F:adenylate cyclase activity"/>
    <property type="evidence" value="ECO:0007669"/>
    <property type="project" value="TreeGrafter"/>
</dbReference>
<dbReference type="GO" id="GO:0005737">
    <property type="term" value="C:cytoplasm"/>
    <property type="evidence" value="ECO:0007669"/>
    <property type="project" value="TreeGrafter"/>
</dbReference>
<dbReference type="SUPFAM" id="SSF52540">
    <property type="entry name" value="P-loop containing nucleoside triphosphate hydrolases"/>
    <property type="match status" value="1"/>
</dbReference>
<dbReference type="Gene3D" id="1.10.10.10">
    <property type="entry name" value="Winged helix-like DNA-binding domain superfamily/Winged helix DNA-binding domain"/>
    <property type="match status" value="1"/>
</dbReference>
<organism evidence="4 5">
    <name type="scientific">Marinisporobacter balticus</name>
    <dbReference type="NCBI Taxonomy" id="2018667"/>
    <lineage>
        <taxon>Bacteria</taxon>
        <taxon>Bacillati</taxon>
        <taxon>Bacillota</taxon>
        <taxon>Clostridia</taxon>
        <taxon>Peptostreptococcales</taxon>
        <taxon>Thermotaleaceae</taxon>
        <taxon>Marinisporobacter</taxon>
    </lineage>
</organism>
<dbReference type="InterPro" id="IPR027417">
    <property type="entry name" value="P-loop_NTPase"/>
</dbReference>
<evidence type="ECO:0000256" key="2">
    <source>
        <dbReference type="ARBA" id="ARBA00022840"/>
    </source>
</evidence>
<protein>
    <submittedName>
        <fullName evidence="4">Putative ATPase</fullName>
    </submittedName>
</protein>
<keyword evidence="5" id="KW-1185">Reference proteome</keyword>
<dbReference type="Pfam" id="PF13191">
    <property type="entry name" value="AAA_16"/>
    <property type="match status" value="1"/>
</dbReference>
<reference evidence="4 5" key="1">
    <citation type="submission" date="2019-03" db="EMBL/GenBank/DDBJ databases">
        <title>Genomic Encyclopedia of Type Strains, Phase IV (KMG-IV): sequencing the most valuable type-strain genomes for metagenomic binning, comparative biology and taxonomic classification.</title>
        <authorList>
            <person name="Goeker M."/>
        </authorList>
    </citation>
    <scope>NUCLEOTIDE SEQUENCE [LARGE SCALE GENOMIC DNA]</scope>
    <source>
        <strain evidence="4 5">DSM 102940</strain>
    </source>
</reference>
<evidence type="ECO:0000313" key="5">
    <source>
        <dbReference type="Proteomes" id="UP000294919"/>
    </source>
</evidence>
<dbReference type="Gene3D" id="1.25.40.10">
    <property type="entry name" value="Tetratricopeptide repeat domain"/>
    <property type="match status" value="3"/>
</dbReference>
<dbReference type="AlphaFoldDB" id="A0A4R2KNG8"/>
<proteinExistence type="predicted"/>
<dbReference type="PANTHER" id="PTHR16305">
    <property type="entry name" value="TESTICULAR SOLUBLE ADENYLYL CYCLASE"/>
    <property type="match status" value="1"/>
</dbReference>
<dbReference type="EMBL" id="SLWV01000009">
    <property type="protein sequence ID" value="TCO75253.1"/>
    <property type="molecule type" value="Genomic_DNA"/>
</dbReference>
<dbReference type="InterPro" id="IPR036388">
    <property type="entry name" value="WH-like_DNA-bd_sf"/>
</dbReference>
<dbReference type="Pfam" id="PF03704">
    <property type="entry name" value="BTAD"/>
    <property type="match status" value="1"/>
</dbReference>
<keyword evidence="1" id="KW-0547">Nucleotide-binding</keyword>
<dbReference type="InterPro" id="IPR011990">
    <property type="entry name" value="TPR-like_helical_dom_sf"/>
</dbReference>
<dbReference type="SMART" id="SM01043">
    <property type="entry name" value="BTAD"/>
    <property type="match status" value="1"/>
</dbReference>
<accession>A0A4R2KNG8</accession>
<name>A0A4R2KNG8_9FIRM</name>
<sequence length="1017" mass="120533">MDLVRVKLFDTPVVIKNEKKIDFSFKKAEALFYYLLICQQATRDTLANILWGEVEEKTAKKNLRQAMYKIKKDFDMDIIISPKKSVVMLNKDIKIETDIHHFLRDEENSIEVYTGEFLKGFHVKDGEPFDEWMMQYRDKLKDLYMQRLNRKIEDARSEKDVQTVIAYAKKLIEIDNFDEKPYRILMKTYADEGVFHKAIDVYNCLVHVLDHELGIEPDFKTSKIFDEILLTRNTMKVKKKKEVDFFYGRTYELSILEKYYKQFKTNEDSKSLMIRGDAGIGKTKLKEKFLESIHLEECILLEGQCYQAEQYYLFKPWNEIFIKLVEIIKEEKIEIPHLWKTIISNIFPSFARENGDGITHLAEKMDLLKHQVIEEVMIAVLKEVSKRRKILLVFEDIQWMDDISISLLNNMLMHQKKNNIFFIGTLRNGYEGKIHKSIRSDLRHNRLEEIILNPFNKAQVQEFVQMGMLKYSWNERLYDQIYHETKGNTFFLSEILNSIKEKGNMTYMSPKMKDILKNRFLDISKEGKELLNIASLFFDKVSLDMLKLLTSKDVLTVMDIVEELQSRGIIREVSDSEEISFAFTHQKLRAFIYIDQSSVRKKILHNHIGLIFEKKLHYDKRDRFLYSKLIYHFEQGGNELLALKYRMKNLDVYFNFTHELFPVLKDGNIEDEYVSYLSQQEGIKQIKNIEKNMIKILRKESDSEEIKRLRINFLHIRGRYFIREGEYENGVCDIQKMIEIAREIKDADYVIKGYRQMIYYGIQTYNVEWMGKYIELGLDLAKAYNDQKDTGIMLRLKGIEKLMDGKHEEAEEFLKQSIRIFEVVNEYEDKYTLNMAAAYNYIGEIRRQNMKFMRALEYYDRAVNVCVEKNVIGGLTIFYTNGGQTALDMGDDDRAKVYFEKAIQLFDQLNTLWGRSTAEGYMALLLIRKGEYKKALKCLMRAEEYAKKMKSPYEMGLLYRVKAEIKVRMKDNGCIHEVFKNYLTLNIKNYCDKGIEFLKQVKDPYEIEILGVLKKNA</sequence>
<dbReference type="GO" id="GO:0005524">
    <property type="term" value="F:ATP binding"/>
    <property type="evidence" value="ECO:0007669"/>
    <property type="project" value="UniProtKB-KW"/>
</dbReference>
<gene>
    <name evidence="4" type="ORF">EV214_10990</name>
</gene>
<feature type="domain" description="Bacterial transcriptional activator" evidence="3">
    <location>
        <begin position="97"/>
        <end position="229"/>
    </location>
</feature>
<comment type="caution">
    <text evidence="4">The sequence shown here is derived from an EMBL/GenBank/DDBJ whole genome shotgun (WGS) entry which is preliminary data.</text>
</comment>
<evidence type="ECO:0000313" key="4">
    <source>
        <dbReference type="EMBL" id="TCO75253.1"/>
    </source>
</evidence>
<dbReference type="InterPro" id="IPR041664">
    <property type="entry name" value="AAA_16"/>
</dbReference>
<evidence type="ECO:0000256" key="1">
    <source>
        <dbReference type="ARBA" id="ARBA00022741"/>
    </source>
</evidence>
<dbReference type="Proteomes" id="UP000294919">
    <property type="component" value="Unassembled WGS sequence"/>
</dbReference>
<dbReference type="RefSeq" id="WP_132244685.1">
    <property type="nucleotide sequence ID" value="NZ_SLWV01000009.1"/>
</dbReference>
<dbReference type="SUPFAM" id="SSF48452">
    <property type="entry name" value="TPR-like"/>
    <property type="match status" value="3"/>
</dbReference>
<keyword evidence="2" id="KW-0067">ATP-binding</keyword>
<dbReference type="InterPro" id="IPR019734">
    <property type="entry name" value="TPR_rpt"/>
</dbReference>
<dbReference type="OrthoDB" id="190810at2"/>